<dbReference type="Proteomes" id="UP000475862">
    <property type="component" value="Unassembled WGS sequence"/>
</dbReference>
<gene>
    <name evidence="1" type="ORF">AGLY_009885</name>
</gene>
<name>A0A6G0TH45_APHGL</name>
<organism evidence="1 2">
    <name type="scientific">Aphis glycines</name>
    <name type="common">Soybean aphid</name>
    <dbReference type="NCBI Taxonomy" id="307491"/>
    <lineage>
        <taxon>Eukaryota</taxon>
        <taxon>Metazoa</taxon>
        <taxon>Ecdysozoa</taxon>
        <taxon>Arthropoda</taxon>
        <taxon>Hexapoda</taxon>
        <taxon>Insecta</taxon>
        <taxon>Pterygota</taxon>
        <taxon>Neoptera</taxon>
        <taxon>Paraneoptera</taxon>
        <taxon>Hemiptera</taxon>
        <taxon>Sternorrhyncha</taxon>
        <taxon>Aphidomorpha</taxon>
        <taxon>Aphidoidea</taxon>
        <taxon>Aphididae</taxon>
        <taxon>Aphidini</taxon>
        <taxon>Aphis</taxon>
        <taxon>Aphis</taxon>
    </lineage>
</organism>
<accession>A0A6G0TH45</accession>
<dbReference type="EMBL" id="VYZN01000038">
    <property type="protein sequence ID" value="KAE9532804.1"/>
    <property type="molecule type" value="Genomic_DNA"/>
</dbReference>
<reference evidence="1 2" key="1">
    <citation type="submission" date="2019-08" db="EMBL/GenBank/DDBJ databases">
        <title>The genome of the soybean aphid Biotype 1, its phylome, world population structure and adaptation to the North American continent.</title>
        <authorList>
            <person name="Giordano R."/>
            <person name="Donthu R.K."/>
            <person name="Hernandez A.G."/>
            <person name="Wright C.L."/>
            <person name="Zimin A.V."/>
        </authorList>
    </citation>
    <scope>NUCLEOTIDE SEQUENCE [LARGE SCALE GENOMIC DNA]</scope>
    <source>
        <tissue evidence="1">Whole aphids</tissue>
    </source>
</reference>
<proteinExistence type="predicted"/>
<evidence type="ECO:0000313" key="2">
    <source>
        <dbReference type="Proteomes" id="UP000475862"/>
    </source>
</evidence>
<comment type="caution">
    <text evidence="1">The sequence shown here is derived from an EMBL/GenBank/DDBJ whole genome shotgun (WGS) entry which is preliminary data.</text>
</comment>
<dbReference type="AlphaFoldDB" id="A0A6G0TH45"/>
<evidence type="ECO:0000313" key="1">
    <source>
        <dbReference type="EMBL" id="KAE9532804.1"/>
    </source>
</evidence>
<keyword evidence="2" id="KW-1185">Reference proteome</keyword>
<protein>
    <submittedName>
        <fullName evidence="1">Uncharacterized protein</fullName>
    </submittedName>
</protein>
<sequence length="225" mass="27294">MHILPKIISATGKVCMRVHELKSTIKYFFQLNFHCLYLVSNKIVFPESTYSIYNKYPICYWYGFKMSYPRIVLRDKRPICATKYIIITSRNNASISNFRGGFRWKSEYSWCIIEIFENFTSYLNWHFLYMISFSKYFDVYKIFLTLSKYLKIVYKVPHISKFINLFVFISNVKYSRLTNHLRSESFFSLIREKYQTLKYVDVLLLDRKNHYVLLRRGRVIKKPPK</sequence>